<protein>
    <submittedName>
        <fullName evidence="2">Uncharacterized protein</fullName>
    </submittedName>
</protein>
<organism evidence="2 3">
    <name type="scientific">Natronococcus amylolyticus DSM 10524</name>
    <dbReference type="NCBI Taxonomy" id="1227497"/>
    <lineage>
        <taxon>Archaea</taxon>
        <taxon>Methanobacteriati</taxon>
        <taxon>Methanobacteriota</taxon>
        <taxon>Stenosarchaea group</taxon>
        <taxon>Halobacteria</taxon>
        <taxon>Halobacteriales</taxon>
        <taxon>Natrialbaceae</taxon>
        <taxon>Natronococcus</taxon>
    </lineage>
</organism>
<name>L9X0A8_9EURY</name>
<keyword evidence="3" id="KW-1185">Reference proteome</keyword>
<comment type="caution">
    <text evidence="2">The sequence shown here is derived from an EMBL/GenBank/DDBJ whole genome shotgun (WGS) entry which is preliminary data.</text>
</comment>
<dbReference type="Proteomes" id="UP000011688">
    <property type="component" value="Unassembled WGS sequence"/>
</dbReference>
<proteinExistence type="predicted"/>
<reference evidence="2 3" key="1">
    <citation type="journal article" date="2014" name="PLoS Genet.">
        <title>Phylogenetically driven sequencing of extremely halophilic archaea reveals strategies for static and dynamic osmo-response.</title>
        <authorList>
            <person name="Becker E.A."/>
            <person name="Seitzer P.M."/>
            <person name="Tritt A."/>
            <person name="Larsen D."/>
            <person name="Krusor M."/>
            <person name="Yao A.I."/>
            <person name="Wu D."/>
            <person name="Madern D."/>
            <person name="Eisen J.A."/>
            <person name="Darling A.E."/>
            <person name="Facciotti M.T."/>
        </authorList>
    </citation>
    <scope>NUCLEOTIDE SEQUENCE [LARGE SCALE GENOMIC DNA]</scope>
    <source>
        <strain evidence="2 3">DSM 10524</strain>
    </source>
</reference>
<evidence type="ECO:0000256" key="1">
    <source>
        <dbReference type="SAM" id="MobiDB-lite"/>
    </source>
</evidence>
<gene>
    <name evidence="2" type="ORF">C491_15767</name>
</gene>
<dbReference type="EMBL" id="AOIB01000031">
    <property type="protein sequence ID" value="ELY55189.1"/>
    <property type="molecule type" value="Genomic_DNA"/>
</dbReference>
<dbReference type="RefSeq" id="WP_005557894.1">
    <property type="nucleotide sequence ID" value="NZ_AOIB01000031.1"/>
</dbReference>
<feature type="region of interest" description="Disordered" evidence="1">
    <location>
        <begin position="1"/>
        <end position="29"/>
    </location>
</feature>
<dbReference type="AlphaFoldDB" id="L9X0A8"/>
<accession>L9X0A8</accession>
<sequence length="134" mass="14079">MSKEDRYSHLSDGSETAESASEEGDGIHVTVSDGAKEVKVYIEGESLPDENPGDRIENLFADLGDESNNDAAETDRLATYEPLAVHRPLTDGIDASGALVRATITSGAIGLNIGAAWMAAFASPPTENESSPSR</sequence>
<evidence type="ECO:0000313" key="3">
    <source>
        <dbReference type="Proteomes" id="UP000011688"/>
    </source>
</evidence>
<evidence type="ECO:0000313" key="2">
    <source>
        <dbReference type="EMBL" id="ELY55189.1"/>
    </source>
</evidence>